<feature type="domain" description="Retrovirus-related Pol polyprotein from transposon TNT 1-94-like beta-barrel" evidence="3">
    <location>
        <begin position="517"/>
        <end position="572"/>
    </location>
</feature>
<evidence type="ECO:0000259" key="3">
    <source>
        <dbReference type="Pfam" id="PF22936"/>
    </source>
</evidence>
<reference evidence="4" key="2">
    <citation type="submission" date="2022-01" db="EMBL/GenBank/DDBJ databases">
        <authorList>
            <person name="Yamashiro T."/>
            <person name="Shiraishi A."/>
            <person name="Satake H."/>
            <person name="Nakayama K."/>
        </authorList>
    </citation>
    <scope>NUCLEOTIDE SEQUENCE</scope>
</reference>
<feature type="domain" description="GAG-pre-integrase" evidence="2">
    <location>
        <begin position="587"/>
        <end position="658"/>
    </location>
</feature>
<evidence type="ECO:0000259" key="2">
    <source>
        <dbReference type="Pfam" id="PF13976"/>
    </source>
</evidence>
<comment type="caution">
    <text evidence="4">The sequence shown here is derived from an EMBL/GenBank/DDBJ whole genome shotgun (WGS) entry which is preliminary data.</text>
</comment>
<reference evidence="4" key="1">
    <citation type="journal article" date="2022" name="Int. J. Mol. Sci.">
        <title>Draft Genome of Tanacetum Coccineum: Genomic Comparison of Closely Related Tanacetum-Family Plants.</title>
        <authorList>
            <person name="Yamashiro T."/>
            <person name="Shiraishi A."/>
            <person name="Nakayama K."/>
            <person name="Satake H."/>
        </authorList>
    </citation>
    <scope>NUCLEOTIDE SEQUENCE</scope>
</reference>
<dbReference type="Proteomes" id="UP001151760">
    <property type="component" value="Unassembled WGS sequence"/>
</dbReference>
<protein>
    <submittedName>
        <fullName evidence="4">Retrovirus-related pol polyprotein from transposon TNT 1-94</fullName>
    </submittedName>
</protein>
<dbReference type="InterPro" id="IPR025724">
    <property type="entry name" value="GAG-pre-integrase_dom"/>
</dbReference>
<dbReference type="Pfam" id="PF22936">
    <property type="entry name" value="Pol_BBD"/>
    <property type="match status" value="1"/>
</dbReference>
<feature type="compositionally biased region" description="Pro residues" evidence="1">
    <location>
        <begin position="1"/>
        <end position="12"/>
    </location>
</feature>
<gene>
    <name evidence="4" type="ORF">Tco_1003872</name>
</gene>
<evidence type="ECO:0000313" key="4">
    <source>
        <dbReference type="EMBL" id="GJT60339.1"/>
    </source>
</evidence>
<sequence>MSEAKPPIPPPFGASSSTPTQSGIDENLPQLLDSRGGSHVTSVPAFDKEDFTSWKVRFLVFLDGLEPYLLKTLEDGPFVPMSSLSTTKNLLPKRQNQWSNTESRLANQDKRLKSIIISCLPNDVMKSVIKCKTAKEMWNDLILAHEGPSDTRDTKIATLRLKFNVLNHLRVKKIDDLTNGKSEKGKIDKGKSKKGLIAESFNWDEESVSLEDEGTTRIRAFIAIVKDEPSVGKTDVRSGQWVDITIKKNEVIRFNLENESLKYEISELKKVIEKWTCSKVTLDQLLSKQIPGNIVKAIRGKDKRKENNHSKEVLFTKADVSTSEFAPTITSDSEDDSEIQEPLPPLPKLTGQIHLIKKSSNKVSQTYVIKKRTESKHLPVQNSCPDKNALPSTEQLLLTLMEKKSLNKLKGQSTSKSTPVRTARMSKTFGECKYCGSNKHHPDDYEFYPGCEICGSIAHEIDDCPKNLETAGNKGLLSSNQNLLKSGSQKEFICVNNVMCSLPKKILSQDYLKRSVWYLDSSYSRHMTGVKQYMHRYSKEPSPKVVFGDDSSGDTEGYGSVNFLFTKTQGTIFNDEVVLIAPRRMDVYIIDMSSFNKESNACFLAKASPRVNWLWHKRLSRLNFKNINHLAKNNLVSRFPSLTFSKDKNCLACEKGKHHRASFKTKRSFSINKSLHLLHMDLFGPIKS</sequence>
<feature type="region of interest" description="Disordered" evidence="1">
    <location>
        <begin position="326"/>
        <end position="351"/>
    </location>
</feature>
<evidence type="ECO:0000256" key="1">
    <source>
        <dbReference type="SAM" id="MobiDB-lite"/>
    </source>
</evidence>
<dbReference type="Pfam" id="PF13976">
    <property type="entry name" value="gag_pre-integrs"/>
    <property type="match status" value="1"/>
</dbReference>
<organism evidence="4 5">
    <name type="scientific">Tanacetum coccineum</name>
    <dbReference type="NCBI Taxonomy" id="301880"/>
    <lineage>
        <taxon>Eukaryota</taxon>
        <taxon>Viridiplantae</taxon>
        <taxon>Streptophyta</taxon>
        <taxon>Embryophyta</taxon>
        <taxon>Tracheophyta</taxon>
        <taxon>Spermatophyta</taxon>
        <taxon>Magnoliopsida</taxon>
        <taxon>eudicotyledons</taxon>
        <taxon>Gunneridae</taxon>
        <taxon>Pentapetalae</taxon>
        <taxon>asterids</taxon>
        <taxon>campanulids</taxon>
        <taxon>Asterales</taxon>
        <taxon>Asteraceae</taxon>
        <taxon>Asteroideae</taxon>
        <taxon>Anthemideae</taxon>
        <taxon>Anthemidinae</taxon>
        <taxon>Tanacetum</taxon>
    </lineage>
</organism>
<accession>A0ABQ5FBA0</accession>
<dbReference type="InterPro" id="IPR054722">
    <property type="entry name" value="PolX-like_BBD"/>
</dbReference>
<keyword evidence="5" id="KW-1185">Reference proteome</keyword>
<feature type="compositionally biased region" description="Polar residues" evidence="1">
    <location>
        <begin position="14"/>
        <end position="24"/>
    </location>
</feature>
<evidence type="ECO:0000313" key="5">
    <source>
        <dbReference type="Proteomes" id="UP001151760"/>
    </source>
</evidence>
<name>A0ABQ5FBA0_9ASTR</name>
<dbReference type="EMBL" id="BQNB010017191">
    <property type="protein sequence ID" value="GJT60339.1"/>
    <property type="molecule type" value="Genomic_DNA"/>
</dbReference>
<feature type="region of interest" description="Disordered" evidence="1">
    <location>
        <begin position="1"/>
        <end position="33"/>
    </location>
</feature>
<proteinExistence type="predicted"/>